<organism evidence="1 2">
    <name type="scientific">Flavobacterium jumunjinense</name>
    <dbReference type="NCBI Taxonomy" id="998845"/>
    <lineage>
        <taxon>Bacteria</taxon>
        <taxon>Pseudomonadati</taxon>
        <taxon>Bacteroidota</taxon>
        <taxon>Flavobacteriia</taxon>
        <taxon>Flavobacteriales</taxon>
        <taxon>Flavobacteriaceae</taxon>
        <taxon>Flavobacterium</taxon>
    </lineage>
</organism>
<dbReference type="RefSeq" id="WP_236458046.1">
    <property type="nucleotide sequence ID" value="NZ_CBCSGE010000008.1"/>
</dbReference>
<keyword evidence="2" id="KW-1185">Reference proteome</keyword>
<dbReference type="Proteomes" id="UP001589607">
    <property type="component" value="Unassembled WGS sequence"/>
</dbReference>
<gene>
    <name evidence="1" type="ORF">ACFFVF_15095</name>
</gene>
<reference evidence="1 2" key="1">
    <citation type="submission" date="2024-09" db="EMBL/GenBank/DDBJ databases">
        <authorList>
            <person name="Sun Q."/>
            <person name="Mori K."/>
        </authorList>
    </citation>
    <scope>NUCLEOTIDE SEQUENCE [LARGE SCALE GENOMIC DNA]</scope>
    <source>
        <strain evidence="1 2">CECT 7955</strain>
    </source>
</reference>
<evidence type="ECO:0000313" key="2">
    <source>
        <dbReference type="Proteomes" id="UP001589607"/>
    </source>
</evidence>
<protein>
    <submittedName>
        <fullName evidence="1">DUF6686 family protein</fullName>
    </submittedName>
</protein>
<comment type="caution">
    <text evidence="1">The sequence shown here is derived from an EMBL/GenBank/DDBJ whole genome shotgun (WGS) entry which is preliminary data.</text>
</comment>
<evidence type="ECO:0000313" key="1">
    <source>
        <dbReference type="EMBL" id="MFB9097843.1"/>
    </source>
</evidence>
<name>A0ABV5GR30_9FLAO</name>
<accession>A0ABV5GR30</accession>
<dbReference type="EMBL" id="JBHMEY010000066">
    <property type="protein sequence ID" value="MFB9097843.1"/>
    <property type="molecule type" value="Genomic_DNA"/>
</dbReference>
<dbReference type="InterPro" id="IPR046508">
    <property type="entry name" value="DUF6686"/>
</dbReference>
<proteinExistence type="predicted"/>
<sequence length="114" mass="13647">MCRLEIIKRTTNGLLLFCPNANMFQLLFNNVLLNLTDFELKTFTRYIDKVDEEYWEKEYENSIYDKKIPIPTSQKNLMIMLDISEIKELRILMGLKKKQSFLTLSEIDYKLILN</sequence>
<dbReference type="Pfam" id="PF20391">
    <property type="entry name" value="DUF6686"/>
    <property type="match status" value="1"/>
</dbReference>